<proteinExistence type="predicted"/>
<gene>
    <name evidence="2" type="ORF">J2S11_004481</name>
</gene>
<accession>A0ABT9W5J1</accession>
<evidence type="ECO:0000313" key="3">
    <source>
        <dbReference type="Proteomes" id="UP001235840"/>
    </source>
</evidence>
<dbReference type="EMBL" id="JAUSTY010000036">
    <property type="protein sequence ID" value="MDQ0168519.1"/>
    <property type="molecule type" value="Genomic_DNA"/>
</dbReference>
<dbReference type="Proteomes" id="UP001235840">
    <property type="component" value="Unassembled WGS sequence"/>
</dbReference>
<evidence type="ECO:0000256" key="1">
    <source>
        <dbReference type="SAM" id="Phobius"/>
    </source>
</evidence>
<protein>
    <submittedName>
        <fullName evidence="2">Uncharacterized protein</fullName>
    </submittedName>
</protein>
<keyword evidence="1" id="KW-0472">Membrane</keyword>
<sequence length="82" mass="9618">MIKDIQHTLVQKRFLTFFGPYFAKVERWLVIILTAFCLILFGCQYFILSSEDNQALANKAIRYEGVFDQDNKVEIKAILKQN</sequence>
<keyword evidence="1" id="KW-1133">Transmembrane helix</keyword>
<evidence type="ECO:0000313" key="2">
    <source>
        <dbReference type="EMBL" id="MDQ0168519.1"/>
    </source>
</evidence>
<reference evidence="2 3" key="1">
    <citation type="submission" date="2023-07" db="EMBL/GenBank/DDBJ databases">
        <title>Genomic Encyclopedia of Type Strains, Phase IV (KMG-IV): sequencing the most valuable type-strain genomes for metagenomic binning, comparative biology and taxonomic classification.</title>
        <authorList>
            <person name="Goeker M."/>
        </authorList>
    </citation>
    <scope>NUCLEOTIDE SEQUENCE [LARGE SCALE GENOMIC DNA]</scope>
    <source>
        <strain evidence="2 3">DSM 12751</strain>
    </source>
</reference>
<dbReference type="RefSeq" id="WP_307398311.1">
    <property type="nucleotide sequence ID" value="NZ_BAAADK010000024.1"/>
</dbReference>
<feature type="transmembrane region" description="Helical" evidence="1">
    <location>
        <begin position="28"/>
        <end position="48"/>
    </location>
</feature>
<comment type="caution">
    <text evidence="2">The sequence shown here is derived from an EMBL/GenBank/DDBJ whole genome shotgun (WGS) entry which is preliminary data.</text>
</comment>
<name>A0ABT9W5J1_9BACI</name>
<organism evidence="2 3">
    <name type="scientific">Caldalkalibacillus horti</name>
    <dbReference type="NCBI Taxonomy" id="77523"/>
    <lineage>
        <taxon>Bacteria</taxon>
        <taxon>Bacillati</taxon>
        <taxon>Bacillota</taxon>
        <taxon>Bacilli</taxon>
        <taxon>Bacillales</taxon>
        <taxon>Bacillaceae</taxon>
        <taxon>Caldalkalibacillus</taxon>
    </lineage>
</organism>
<keyword evidence="3" id="KW-1185">Reference proteome</keyword>
<keyword evidence="1" id="KW-0812">Transmembrane</keyword>